<feature type="domain" description="DUF6794" evidence="1">
    <location>
        <begin position="13"/>
        <end position="91"/>
    </location>
</feature>
<protein>
    <recommendedName>
        <fullName evidence="1">DUF6794 domain-containing protein</fullName>
    </recommendedName>
</protein>
<dbReference type="EMBL" id="JAGWCR010000004">
    <property type="protein sequence ID" value="MBS3648887.1"/>
    <property type="molecule type" value="Genomic_DNA"/>
</dbReference>
<keyword evidence="3" id="KW-1185">Reference proteome</keyword>
<gene>
    <name evidence="2" type="ORF">KEU06_09735</name>
</gene>
<dbReference type="InterPro" id="IPR046744">
    <property type="entry name" value="DUF6794"/>
</dbReference>
<dbReference type="AlphaFoldDB" id="A0A942I215"/>
<accession>A0A942I215</accession>
<reference evidence="2" key="1">
    <citation type="submission" date="2021-04" db="EMBL/GenBank/DDBJ databases">
        <title>Pseudaminobacter soli sp. nov., isolated from paddy soil contaminated by heavy metals.</title>
        <authorList>
            <person name="Zhang K."/>
        </authorList>
    </citation>
    <scope>NUCLEOTIDE SEQUENCE</scope>
    <source>
        <strain evidence="2">19-2017</strain>
    </source>
</reference>
<dbReference type="Pfam" id="PF20594">
    <property type="entry name" value="DUF6794"/>
    <property type="match status" value="1"/>
</dbReference>
<organism evidence="2 3">
    <name type="scientific">Pseudaminobacter soli</name>
    <name type="common">ex Zhang et al. 2022</name>
    <dbReference type="NCBI Taxonomy" id="2831468"/>
    <lineage>
        <taxon>Bacteria</taxon>
        <taxon>Pseudomonadati</taxon>
        <taxon>Pseudomonadota</taxon>
        <taxon>Alphaproteobacteria</taxon>
        <taxon>Hyphomicrobiales</taxon>
        <taxon>Phyllobacteriaceae</taxon>
        <taxon>Pseudaminobacter</taxon>
    </lineage>
</organism>
<evidence type="ECO:0000313" key="2">
    <source>
        <dbReference type="EMBL" id="MBS3648887.1"/>
    </source>
</evidence>
<sequence>MTQYPSPDEIAKHLFSELRDEEKEVIAKVESAAGMVRFHSTVGMFIRNRYRFWDADNPHTNASAAPNEKGIIDDPKFPDQVSHAILESVWEMVQSERVL</sequence>
<evidence type="ECO:0000259" key="1">
    <source>
        <dbReference type="Pfam" id="PF20594"/>
    </source>
</evidence>
<name>A0A942I215_9HYPH</name>
<dbReference type="RefSeq" id="WP_188254449.1">
    <property type="nucleotide sequence ID" value="NZ_JABVCF010000004.1"/>
</dbReference>
<proteinExistence type="predicted"/>
<comment type="caution">
    <text evidence="2">The sequence shown here is derived from an EMBL/GenBank/DDBJ whole genome shotgun (WGS) entry which is preliminary data.</text>
</comment>
<evidence type="ECO:0000313" key="3">
    <source>
        <dbReference type="Proteomes" id="UP000680348"/>
    </source>
</evidence>
<dbReference type="Proteomes" id="UP000680348">
    <property type="component" value="Unassembled WGS sequence"/>
</dbReference>